<dbReference type="FunFam" id="3.30.160.60:FF:000072">
    <property type="entry name" value="zinc finger protein 143 isoform X1"/>
    <property type="match status" value="1"/>
</dbReference>
<dbReference type="Pfam" id="PF00096">
    <property type="entry name" value="zf-C2H2"/>
    <property type="match status" value="4"/>
</dbReference>
<sequence>MSDDYRCPYVECAKQFASKKNLKDHIRTHTGEKPYICTHCGKGFAQYSTLHKHYRVHDKKRPYACRFDGCGKSFTQISNRIRHERIHTGEKPFGCAICEKRFCSSSNLHQHMKVHEKQNKKKKLDMKKLQTSKMTKTFQKSENLMHGGIESMYKPLNAIQDLTSIPKIFPATPKQEMGIEDYCLCDINSFLHTILPPKAPVCLLPEPMSPFTFGQAFSG</sequence>
<dbReference type="GO" id="GO:0008270">
    <property type="term" value="F:zinc ion binding"/>
    <property type="evidence" value="ECO:0007669"/>
    <property type="project" value="UniProtKB-KW"/>
</dbReference>
<evidence type="ECO:0000313" key="7">
    <source>
        <dbReference type="EMBL" id="CAI2359139.1"/>
    </source>
</evidence>
<keyword evidence="1" id="KW-0479">Metal-binding</keyword>
<reference evidence="7" key="1">
    <citation type="submission" date="2023-07" db="EMBL/GenBank/DDBJ databases">
        <authorList>
            <consortium name="AG Swart"/>
            <person name="Singh M."/>
            <person name="Singh A."/>
            <person name="Seah K."/>
            <person name="Emmerich C."/>
        </authorList>
    </citation>
    <scope>NUCLEOTIDE SEQUENCE</scope>
    <source>
        <strain evidence="7">DP1</strain>
    </source>
</reference>
<feature type="domain" description="C2H2-type" evidence="6">
    <location>
        <begin position="93"/>
        <end position="120"/>
    </location>
</feature>
<evidence type="ECO:0000259" key="6">
    <source>
        <dbReference type="PROSITE" id="PS50157"/>
    </source>
</evidence>
<dbReference type="Gene3D" id="3.30.160.60">
    <property type="entry name" value="Classic Zinc Finger"/>
    <property type="match status" value="4"/>
</dbReference>
<evidence type="ECO:0000256" key="4">
    <source>
        <dbReference type="ARBA" id="ARBA00022833"/>
    </source>
</evidence>
<proteinExistence type="predicted"/>
<dbReference type="FunFam" id="3.30.160.60:FF:000125">
    <property type="entry name" value="Putative zinc finger protein 143"/>
    <property type="match status" value="1"/>
</dbReference>
<dbReference type="PROSITE" id="PS00028">
    <property type="entry name" value="ZINC_FINGER_C2H2_1"/>
    <property type="match status" value="4"/>
</dbReference>
<feature type="domain" description="C2H2-type" evidence="6">
    <location>
        <begin position="35"/>
        <end position="62"/>
    </location>
</feature>
<feature type="domain" description="C2H2-type" evidence="6">
    <location>
        <begin position="5"/>
        <end position="34"/>
    </location>
</feature>
<dbReference type="AlphaFoldDB" id="A0AAD1U2W4"/>
<dbReference type="InterPro" id="IPR036236">
    <property type="entry name" value="Znf_C2H2_sf"/>
</dbReference>
<evidence type="ECO:0000256" key="5">
    <source>
        <dbReference type="PROSITE-ProRule" id="PRU00042"/>
    </source>
</evidence>
<dbReference type="PANTHER" id="PTHR23235:SF120">
    <property type="entry name" value="KRUPPEL-LIKE FACTOR 15"/>
    <property type="match status" value="1"/>
</dbReference>
<dbReference type="FunFam" id="3.30.160.60:FF:000759">
    <property type="entry name" value="zinc finger protein 16"/>
    <property type="match status" value="1"/>
</dbReference>
<keyword evidence="4" id="KW-0862">Zinc</keyword>
<dbReference type="FunFam" id="3.30.160.60:FF:000624">
    <property type="entry name" value="zinc finger protein 697"/>
    <property type="match status" value="1"/>
</dbReference>
<comment type="caution">
    <text evidence="7">The sequence shown here is derived from an EMBL/GenBank/DDBJ whole genome shotgun (WGS) entry which is preliminary data.</text>
</comment>
<organism evidence="7 8">
    <name type="scientific">Euplotes crassus</name>
    <dbReference type="NCBI Taxonomy" id="5936"/>
    <lineage>
        <taxon>Eukaryota</taxon>
        <taxon>Sar</taxon>
        <taxon>Alveolata</taxon>
        <taxon>Ciliophora</taxon>
        <taxon>Intramacronucleata</taxon>
        <taxon>Spirotrichea</taxon>
        <taxon>Hypotrichia</taxon>
        <taxon>Euplotida</taxon>
        <taxon>Euplotidae</taxon>
        <taxon>Moneuplotes</taxon>
    </lineage>
</organism>
<dbReference type="SUPFAM" id="SSF57667">
    <property type="entry name" value="beta-beta-alpha zinc fingers"/>
    <property type="match status" value="2"/>
</dbReference>
<dbReference type="EMBL" id="CAMPGE010000393">
    <property type="protein sequence ID" value="CAI2359139.1"/>
    <property type="molecule type" value="Genomic_DNA"/>
</dbReference>
<accession>A0AAD1U2W4</accession>
<dbReference type="Proteomes" id="UP001295684">
    <property type="component" value="Unassembled WGS sequence"/>
</dbReference>
<evidence type="ECO:0000256" key="1">
    <source>
        <dbReference type="ARBA" id="ARBA00022723"/>
    </source>
</evidence>
<dbReference type="PROSITE" id="PS50157">
    <property type="entry name" value="ZINC_FINGER_C2H2_2"/>
    <property type="match status" value="4"/>
</dbReference>
<dbReference type="GO" id="GO:0000981">
    <property type="term" value="F:DNA-binding transcription factor activity, RNA polymerase II-specific"/>
    <property type="evidence" value="ECO:0007669"/>
    <property type="project" value="TreeGrafter"/>
</dbReference>
<keyword evidence="2" id="KW-0677">Repeat</keyword>
<evidence type="ECO:0000256" key="2">
    <source>
        <dbReference type="ARBA" id="ARBA00022737"/>
    </source>
</evidence>
<name>A0AAD1U2W4_EUPCR</name>
<evidence type="ECO:0000313" key="8">
    <source>
        <dbReference type="Proteomes" id="UP001295684"/>
    </source>
</evidence>
<dbReference type="SMART" id="SM00355">
    <property type="entry name" value="ZnF_C2H2"/>
    <property type="match status" value="4"/>
</dbReference>
<feature type="domain" description="C2H2-type" evidence="6">
    <location>
        <begin position="63"/>
        <end position="92"/>
    </location>
</feature>
<dbReference type="PANTHER" id="PTHR23235">
    <property type="entry name" value="KRUEPPEL-LIKE TRANSCRIPTION FACTOR"/>
    <property type="match status" value="1"/>
</dbReference>
<keyword evidence="3 5" id="KW-0863">Zinc-finger</keyword>
<keyword evidence="8" id="KW-1185">Reference proteome</keyword>
<gene>
    <name evidence="7" type="ORF">ECRASSUSDP1_LOCUS424</name>
</gene>
<evidence type="ECO:0000256" key="3">
    <source>
        <dbReference type="ARBA" id="ARBA00022771"/>
    </source>
</evidence>
<protein>
    <recommendedName>
        <fullName evidence="6">C2H2-type domain-containing protein</fullName>
    </recommendedName>
</protein>
<dbReference type="InterPro" id="IPR013087">
    <property type="entry name" value="Znf_C2H2_type"/>
</dbReference>
<dbReference type="GO" id="GO:0000978">
    <property type="term" value="F:RNA polymerase II cis-regulatory region sequence-specific DNA binding"/>
    <property type="evidence" value="ECO:0007669"/>
    <property type="project" value="TreeGrafter"/>
</dbReference>